<comment type="caution">
    <text evidence="2">The sequence shown here is derived from an EMBL/GenBank/DDBJ whole genome shotgun (WGS) entry which is preliminary data.</text>
</comment>
<dbReference type="AlphaFoldDB" id="A0A177ZS60"/>
<dbReference type="PATRIC" id="fig|217031.6.peg.2877"/>
<dbReference type="RefSeq" id="WP_057987502.1">
    <property type="nucleotide sequence ID" value="NZ_JAGGKH010000026.1"/>
</dbReference>
<accession>A0A177ZS60</accession>
<proteinExistence type="predicted"/>
<dbReference type="CDD" id="cd10948">
    <property type="entry name" value="CE4_BsPdaA_like"/>
    <property type="match status" value="1"/>
</dbReference>
<dbReference type="PROSITE" id="PS51677">
    <property type="entry name" value="NODB"/>
    <property type="match status" value="1"/>
</dbReference>
<name>A0A177ZS60_9BACI</name>
<keyword evidence="3" id="KW-1185">Reference proteome</keyword>
<dbReference type="GO" id="GO:0016810">
    <property type="term" value="F:hydrolase activity, acting on carbon-nitrogen (but not peptide) bonds"/>
    <property type="evidence" value="ECO:0007669"/>
    <property type="project" value="InterPro"/>
</dbReference>
<organism evidence="2 3">
    <name type="scientific">Lederbergia galactosidilytica</name>
    <dbReference type="NCBI Taxonomy" id="217031"/>
    <lineage>
        <taxon>Bacteria</taxon>
        <taxon>Bacillati</taxon>
        <taxon>Bacillota</taxon>
        <taxon>Bacilli</taxon>
        <taxon>Bacillales</taxon>
        <taxon>Bacillaceae</taxon>
        <taxon>Lederbergia</taxon>
    </lineage>
</organism>
<dbReference type="GO" id="GO:0016020">
    <property type="term" value="C:membrane"/>
    <property type="evidence" value="ECO:0007669"/>
    <property type="project" value="TreeGrafter"/>
</dbReference>
<evidence type="ECO:0000313" key="2">
    <source>
        <dbReference type="EMBL" id="OAK70150.1"/>
    </source>
</evidence>
<dbReference type="Pfam" id="PF01522">
    <property type="entry name" value="Polysacc_deac_1"/>
    <property type="match status" value="1"/>
</dbReference>
<protein>
    <submittedName>
        <fullName evidence="2">Polysaccharide deacetylase</fullName>
    </submittedName>
</protein>
<dbReference type="EMBL" id="LDJR01000052">
    <property type="protein sequence ID" value="OAK70150.1"/>
    <property type="molecule type" value="Genomic_DNA"/>
</dbReference>
<dbReference type="Proteomes" id="UP000077881">
    <property type="component" value="Unassembled WGS sequence"/>
</dbReference>
<dbReference type="SUPFAM" id="SSF88713">
    <property type="entry name" value="Glycoside hydrolase/deacetylase"/>
    <property type="match status" value="1"/>
</dbReference>
<dbReference type="NCBIfam" id="TIGR02884">
    <property type="entry name" value="spore_pdaA"/>
    <property type="match status" value="1"/>
</dbReference>
<dbReference type="Gene3D" id="3.20.20.370">
    <property type="entry name" value="Glycoside hydrolase/deacetylase"/>
    <property type="match status" value="1"/>
</dbReference>
<evidence type="ECO:0000313" key="3">
    <source>
        <dbReference type="Proteomes" id="UP000077881"/>
    </source>
</evidence>
<sequence length="265" mass="30113">MKKVINIGLVFFLLFGFVQSVSAISNNAIHWGFKKAGNGEQADAGQEYEALLEKYGAFYKGSPDDKILYLTFDNGYENGYTKQVLDVLKKEKVPATFFVTGHYLRTAPDLTKRMVNEGHIVGNHSWSHPDLTNMSVPKIKQELNKVKKETERITGQKGMQYLRPPRGILSERTLKVAQEAGYTHVLWSLAYKDWEVNHQKGWKYAYDQILAQVHPGAVLLLHSVSKDNADALEKVIQDLKKQGYSFKSLDDFVMKEQIKNPALTM</sequence>
<dbReference type="OrthoDB" id="9812065at2"/>
<dbReference type="PANTHER" id="PTHR10587:SF78">
    <property type="entry name" value="PEPTIDOGLYCAN-N-ACETYLMURAMIC ACID DEACETYLASE PDAA"/>
    <property type="match status" value="1"/>
</dbReference>
<gene>
    <name evidence="2" type="ORF">ABB05_13335</name>
</gene>
<feature type="domain" description="NodB homology" evidence="1">
    <location>
        <begin position="66"/>
        <end position="247"/>
    </location>
</feature>
<dbReference type="InterPro" id="IPR050248">
    <property type="entry name" value="Polysacc_deacetylase_ArnD"/>
</dbReference>
<evidence type="ECO:0000259" key="1">
    <source>
        <dbReference type="PROSITE" id="PS51677"/>
    </source>
</evidence>
<dbReference type="InterPro" id="IPR002509">
    <property type="entry name" value="NODB_dom"/>
</dbReference>
<dbReference type="InterPro" id="IPR014235">
    <property type="entry name" value="Spore_PdaA"/>
</dbReference>
<dbReference type="InterPro" id="IPR011330">
    <property type="entry name" value="Glyco_hydro/deAcase_b/a-brl"/>
</dbReference>
<reference evidence="2 3" key="1">
    <citation type="submission" date="2015-05" db="EMBL/GenBank/DDBJ databases">
        <title>Comparison of genome.</title>
        <authorList>
            <person name="Zheng Z."/>
            <person name="Sun M."/>
        </authorList>
    </citation>
    <scope>NUCLEOTIDE SEQUENCE [LARGE SCALE GENOMIC DNA]</scope>
    <source>
        <strain evidence="2 3">G25-74</strain>
    </source>
</reference>
<dbReference type="STRING" id="217031.ABB05_13335"/>
<dbReference type="PANTHER" id="PTHR10587">
    <property type="entry name" value="GLYCOSYL TRANSFERASE-RELATED"/>
    <property type="match status" value="1"/>
</dbReference>
<dbReference type="GO" id="GO:0005975">
    <property type="term" value="P:carbohydrate metabolic process"/>
    <property type="evidence" value="ECO:0007669"/>
    <property type="project" value="InterPro"/>
</dbReference>